<accession>A0A2A9E5A7</accession>
<evidence type="ECO:0000313" key="5">
    <source>
        <dbReference type="EMBL" id="PFG33349.1"/>
    </source>
</evidence>
<name>A0A2A9E5A7_9MICO</name>
<keyword evidence="6" id="KW-1185">Reference proteome</keyword>
<dbReference type="SUPFAM" id="SSF46894">
    <property type="entry name" value="C-terminal effector domain of the bipartite response regulators"/>
    <property type="match status" value="1"/>
</dbReference>
<evidence type="ECO:0000259" key="4">
    <source>
        <dbReference type="PROSITE" id="PS50043"/>
    </source>
</evidence>
<dbReference type="GO" id="GO:0006355">
    <property type="term" value="P:regulation of DNA-templated transcription"/>
    <property type="evidence" value="ECO:0007669"/>
    <property type="project" value="InterPro"/>
</dbReference>
<keyword evidence="2" id="KW-0238">DNA-binding</keyword>
<reference evidence="5 6" key="1">
    <citation type="submission" date="2017-10" db="EMBL/GenBank/DDBJ databases">
        <title>Sequencing the genomes of 1000 actinobacteria strains.</title>
        <authorList>
            <person name="Klenk H.-P."/>
        </authorList>
    </citation>
    <scope>NUCLEOTIDE SEQUENCE [LARGE SCALE GENOMIC DNA]</scope>
    <source>
        <strain evidence="5 6">DSM 18966</strain>
    </source>
</reference>
<dbReference type="InterPro" id="IPR016032">
    <property type="entry name" value="Sig_transdc_resp-reg_C-effctor"/>
</dbReference>
<dbReference type="Gene3D" id="1.10.10.10">
    <property type="entry name" value="Winged helix-like DNA-binding domain superfamily/Winged helix DNA-binding domain"/>
    <property type="match status" value="1"/>
</dbReference>
<dbReference type="Pfam" id="PF00196">
    <property type="entry name" value="GerE"/>
    <property type="match status" value="1"/>
</dbReference>
<keyword evidence="1" id="KW-0805">Transcription regulation</keyword>
<comment type="caution">
    <text evidence="5">The sequence shown here is derived from an EMBL/GenBank/DDBJ whole genome shotgun (WGS) entry which is preliminary data.</text>
</comment>
<dbReference type="PROSITE" id="PS50043">
    <property type="entry name" value="HTH_LUXR_2"/>
    <property type="match status" value="1"/>
</dbReference>
<proteinExistence type="predicted"/>
<keyword evidence="3" id="KW-0804">Transcription</keyword>
<evidence type="ECO:0000256" key="2">
    <source>
        <dbReference type="ARBA" id="ARBA00023125"/>
    </source>
</evidence>
<dbReference type="Proteomes" id="UP000225548">
    <property type="component" value="Unassembled WGS sequence"/>
</dbReference>
<protein>
    <submittedName>
        <fullName evidence="5">Regulatory LuxR family protein</fullName>
    </submittedName>
</protein>
<dbReference type="EMBL" id="PDJG01000001">
    <property type="protein sequence ID" value="PFG33349.1"/>
    <property type="molecule type" value="Genomic_DNA"/>
</dbReference>
<evidence type="ECO:0000256" key="3">
    <source>
        <dbReference type="ARBA" id="ARBA00023163"/>
    </source>
</evidence>
<dbReference type="InterPro" id="IPR036388">
    <property type="entry name" value="WH-like_DNA-bd_sf"/>
</dbReference>
<evidence type="ECO:0000313" key="6">
    <source>
        <dbReference type="Proteomes" id="UP000225548"/>
    </source>
</evidence>
<gene>
    <name evidence="5" type="ORF">ATL42_1219</name>
</gene>
<dbReference type="PANTHER" id="PTHR44688:SF16">
    <property type="entry name" value="DNA-BINDING TRANSCRIPTIONAL ACTIVATOR DEVR_DOSR"/>
    <property type="match status" value="1"/>
</dbReference>
<dbReference type="SMART" id="SM00421">
    <property type="entry name" value="HTH_LUXR"/>
    <property type="match status" value="1"/>
</dbReference>
<dbReference type="InterPro" id="IPR000792">
    <property type="entry name" value="Tscrpt_reg_LuxR_C"/>
</dbReference>
<dbReference type="GO" id="GO:0003677">
    <property type="term" value="F:DNA binding"/>
    <property type="evidence" value="ECO:0007669"/>
    <property type="project" value="UniProtKB-KW"/>
</dbReference>
<dbReference type="CDD" id="cd06170">
    <property type="entry name" value="LuxR_C_like"/>
    <property type="match status" value="1"/>
</dbReference>
<dbReference type="PANTHER" id="PTHR44688">
    <property type="entry name" value="DNA-BINDING TRANSCRIPTIONAL ACTIVATOR DEVR_DOSR"/>
    <property type="match status" value="1"/>
</dbReference>
<dbReference type="AlphaFoldDB" id="A0A2A9E5A7"/>
<organism evidence="5 6">
    <name type="scientific">Sanguibacter antarcticus</name>
    <dbReference type="NCBI Taxonomy" id="372484"/>
    <lineage>
        <taxon>Bacteria</taxon>
        <taxon>Bacillati</taxon>
        <taxon>Actinomycetota</taxon>
        <taxon>Actinomycetes</taxon>
        <taxon>Micrococcales</taxon>
        <taxon>Sanguibacteraceae</taxon>
        <taxon>Sanguibacter</taxon>
    </lineage>
</organism>
<dbReference type="RefSeq" id="WP_169925350.1">
    <property type="nucleotide sequence ID" value="NZ_PDJG01000001.1"/>
</dbReference>
<feature type="domain" description="HTH luxR-type" evidence="4">
    <location>
        <begin position="134"/>
        <end position="199"/>
    </location>
</feature>
<sequence length="218" mass="22937">MSQHVSVVAPRAASLGAALTATLAAMGWSTERSYDLSGVVGACCQLLTVLVVEDDDGSVPETIGLLTTTPRVCIGSSRALPLYLALAERGSTVLNRDAPFAILIHLVDEALRENSPRPGSAPVDTTPLRDRIIEADALARLTPQELATLKSLMEGATASEIATRSFRSLNTVRSQIRAVLCKLSVSSQTAATALAERVGGVAPVHHGRARFTNIGDVR</sequence>
<evidence type="ECO:0000256" key="1">
    <source>
        <dbReference type="ARBA" id="ARBA00023015"/>
    </source>
</evidence>